<feature type="compositionally biased region" description="Low complexity" evidence="1">
    <location>
        <begin position="60"/>
        <end position="77"/>
    </location>
</feature>
<accession>A0A0N1I1Q3</accession>
<reference evidence="2 3" key="1">
    <citation type="submission" date="2015-06" db="EMBL/GenBank/DDBJ databases">
        <title>Draft genome of the ant-associated black yeast Phialophora attae CBS 131958.</title>
        <authorList>
            <person name="Moreno L.F."/>
            <person name="Stielow B.J."/>
            <person name="de Hoog S."/>
            <person name="Vicente V.A."/>
            <person name="Weiss V.A."/>
            <person name="de Vries M."/>
            <person name="Cruz L.M."/>
            <person name="Souza E.M."/>
        </authorList>
    </citation>
    <scope>NUCLEOTIDE SEQUENCE [LARGE SCALE GENOMIC DNA]</scope>
    <source>
        <strain evidence="2 3">CBS 131958</strain>
    </source>
</reference>
<evidence type="ECO:0008006" key="4">
    <source>
        <dbReference type="Google" id="ProtNLM"/>
    </source>
</evidence>
<dbReference type="Proteomes" id="UP000038010">
    <property type="component" value="Unassembled WGS sequence"/>
</dbReference>
<evidence type="ECO:0000313" key="3">
    <source>
        <dbReference type="Proteomes" id="UP000038010"/>
    </source>
</evidence>
<dbReference type="AlphaFoldDB" id="A0A0N1I1Q3"/>
<dbReference type="EMBL" id="LFJN01000001">
    <property type="protein sequence ID" value="KPI45874.1"/>
    <property type="molecule type" value="Genomic_DNA"/>
</dbReference>
<dbReference type="STRING" id="1664694.A0A0N1I1Q3"/>
<dbReference type="OrthoDB" id="2322499at2759"/>
<proteinExistence type="predicted"/>
<dbReference type="GeneID" id="28735306"/>
<evidence type="ECO:0000313" key="2">
    <source>
        <dbReference type="EMBL" id="KPI45874.1"/>
    </source>
</evidence>
<comment type="caution">
    <text evidence="2">The sequence shown here is derived from an EMBL/GenBank/DDBJ whole genome shotgun (WGS) entry which is preliminary data.</text>
</comment>
<keyword evidence="3" id="KW-1185">Reference proteome</keyword>
<gene>
    <name evidence="2" type="ORF">AB675_338</name>
</gene>
<dbReference type="VEuPathDB" id="FungiDB:AB675_338"/>
<dbReference type="InterPro" id="IPR036047">
    <property type="entry name" value="F-box-like_dom_sf"/>
</dbReference>
<sequence>MSSQASSEASQPQLAHGESVALQVNKQTPVRANHATFESMLTARVRIAPDYAPYKGPAISTPSKTPVTVKTSSTTPVAKKRPASNALTFVSVGVDTSSPGNPPKRLKTQETRFSPSTTKYTNKRAVFNQARPPKNADEINHDIWTTILSFSHPRFLIRAKTVSKAWYNILERESIWRHSRLLHFDENVPECPDGITEQQYADLLCGRGCQSASCPREKTTAVCWALLVRLCPDCLQAKTIRLQDLPQTRRYTCGPAGIGATVSQPLEDALPMLFSSTSHRTELREVRSNNAGQLSYADLSRIGTYRFSRSAYNALEAEYLAMQSQLNDQGMLDWFKKKQEPTLKNMSERAKIATWAQRAPSPNSGVLRQRAEFFIAKAEELDPPMAESTLKCFTAYRNALTSRNAPTDRAWEILRSKIEPLRPRAEALDKAARKTPPPADADTQWNLLKRHRIGYPDPRPLPVVPEQQAVLSLARPIFQRHMHMKVADADLLLTTLKAVYHEYQKLEQKPRGTNFDGRVGEYRLSLDDARMIVDHVIARELSPRSSRGVAVLDKLRCGACVNSKSRDKHYNFEKLFEHLLGVHGQTVGPEEDESQQFWRYALADRPHHTTSWNRVGQFPWYTVEWPAALPIFDENPRINDLPPSGSSAPVPKSAFEGRKATMDGASTGLTFVDFFKYAAQKLHGLRMPGPALTKIALQFAINMSAERQLELPNLRAFLEAVPEIQRLNPSMDFKFNCGACTRTSNGKGSSRYVANKIPYEALAIHWSRRHEIAWSPVRRRRGAEQNSSLDGDHVDGHDVRHWTEDFWQLPSNVQIAEEIAACDAKLAERKRDLENIGKNARRMSKLKSGVVLATRPASEVFDELFVKL</sequence>
<evidence type="ECO:0000256" key="1">
    <source>
        <dbReference type="SAM" id="MobiDB-lite"/>
    </source>
</evidence>
<dbReference type="Gene3D" id="1.20.1280.50">
    <property type="match status" value="1"/>
</dbReference>
<name>A0A0N1I1Q3_9EURO</name>
<dbReference type="SUPFAM" id="SSF81383">
    <property type="entry name" value="F-box domain"/>
    <property type="match status" value="1"/>
</dbReference>
<organism evidence="2 3">
    <name type="scientific">Cyphellophora attinorum</name>
    <dbReference type="NCBI Taxonomy" id="1664694"/>
    <lineage>
        <taxon>Eukaryota</taxon>
        <taxon>Fungi</taxon>
        <taxon>Dikarya</taxon>
        <taxon>Ascomycota</taxon>
        <taxon>Pezizomycotina</taxon>
        <taxon>Eurotiomycetes</taxon>
        <taxon>Chaetothyriomycetidae</taxon>
        <taxon>Chaetothyriales</taxon>
        <taxon>Cyphellophoraceae</taxon>
        <taxon>Cyphellophora</taxon>
    </lineage>
</organism>
<dbReference type="RefSeq" id="XP_018005837.1">
    <property type="nucleotide sequence ID" value="XM_018143436.1"/>
</dbReference>
<feature type="region of interest" description="Disordered" evidence="1">
    <location>
        <begin position="92"/>
        <end position="117"/>
    </location>
</feature>
<protein>
    <recommendedName>
        <fullName evidence="4">F-box domain-containing protein</fullName>
    </recommendedName>
</protein>
<feature type="region of interest" description="Disordered" evidence="1">
    <location>
        <begin position="58"/>
        <end position="79"/>
    </location>
</feature>